<name>V5Z9Z6_9GAMM</name>
<keyword evidence="2" id="KW-1185">Reference proteome</keyword>
<dbReference type="Proteomes" id="UP000018217">
    <property type="component" value="Unassembled WGS sequence"/>
</dbReference>
<dbReference type="AlphaFoldDB" id="V5Z9Z6"/>
<sequence>MKTLKLASKAGEYLRNGKSQVKKQGIYYVKDKL</sequence>
<reference evidence="1 2" key="1">
    <citation type="journal article" date="2013" name="Syst. Appl. Microbiol.">
        <title>Phylogenetic position and virulence apparatus of the pear flower necrosis pathogen Erwinia piriflorinigrans CFBP 5888T as assessed by comparative genomics.</title>
        <authorList>
            <person name="Smits T.H."/>
            <person name="Rezzonico F."/>
            <person name="Lopez M.M."/>
            <person name="Blom J."/>
            <person name="Goesmann A."/>
            <person name="Frey J.E."/>
            <person name="Duffy B."/>
        </authorList>
    </citation>
    <scope>NUCLEOTIDE SEQUENCE [LARGE SCALE GENOMIC DNA]</scope>
    <source>
        <strain evidence="2">CFBP5888</strain>
    </source>
</reference>
<evidence type="ECO:0000313" key="2">
    <source>
        <dbReference type="Proteomes" id="UP000018217"/>
    </source>
</evidence>
<dbReference type="EMBL" id="CAHS01000015">
    <property type="protein sequence ID" value="CCG87778.1"/>
    <property type="molecule type" value="Genomic_DNA"/>
</dbReference>
<accession>V5Z9Z6</accession>
<gene>
    <name evidence="1" type="ORF">EPIR_2413</name>
</gene>
<organism evidence="1 2">
    <name type="scientific">Erwinia piriflorinigrans CFBP 5888</name>
    <dbReference type="NCBI Taxonomy" id="1161919"/>
    <lineage>
        <taxon>Bacteria</taxon>
        <taxon>Pseudomonadati</taxon>
        <taxon>Pseudomonadota</taxon>
        <taxon>Gammaproteobacteria</taxon>
        <taxon>Enterobacterales</taxon>
        <taxon>Erwiniaceae</taxon>
        <taxon>Erwinia</taxon>
    </lineage>
</organism>
<proteinExistence type="predicted"/>
<dbReference type="STRING" id="1161919.EPIR_2413"/>
<protein>
    <submittedName>
        <fullName evidence="1">Uncharacterized protein</fullName>
    </submittedName>
</protein>
<comment type="caution">
    <text evidence="1">The sequence shown here is derived from an EMBL/GenBank/DDBJ whole genome shotgun (WGS) entry which is preliminary data.</text>
</comment>
<evidence type="ECO:0000313" key="1">
    <source>
        <dbReference type="EMBL" id="CCG87778.1"/>
    </source>
</evidence>